<reference evidence="2 3" key="1">
    <citation type="journal article" date="2020" name="Genome Biol. Evol.">
        <title>Rhizobium dioscoreae sp. nov., a plant growth-promoting bacterium isolated from yam (Dioscorea species).</title>
        <authorList>
            <person name="Ouyabe M."/>
            <person name="Tanaka N."/>
            <person name="Shiwa Y."/>
            <person name="Fujita N."/>
            <person name="Kikuno H."/>
            <person name="Babil P."/>
            <person name="Shiwachi H."/>
        </authorList>
    </citation>
    <scope>NUCLEOTIDE SEQUENCE [LARGE SCALE GENOMIC DNA]</scope>
    <source>
        <strain evidence="2 3">S-93</strain>
    </source>
</reference>
<keyword evidence="1" id="KW-0812">Transmembrane</keyword>
<protein>
    <recommendedName>
        <fullName evidence="4">DUF1440 domain-containing protein</fullName>
    </recommendedName>
</protein>
<evidence type="ECO:0008006" key="4">
    <source>
        <dbReference type="Google" id="ProtNLM"/>
    </source>
</evidence>
<keyword evidence="3" id="KW-1185">Reference proteome</keyword>
<keyword evidence="1" id="KW-1133">Transmembrane helix</keyword>
<dbReference type="EMBL" id="BLAJ01000006">
    <property type="protein sequence ID" value="GES52183.1"/>
    <property type="molecule type" value="Genomic_DNA"/>
</dbReference>
<comment type="caution">
    <text evidence="2">The sequence shown here is derived from an EMBL/GenBank/DDBJ whole genome shotgun (WGS) entry which is preliminary data.</text>
</comment>
<gene>
    <name evidence="2" type="ORF">RsS93_47970</name>
</gene>
<evidence type="ECO:0000313" key="3">
    <source>
        <dbReference type="Proteomes" id="UP000390335"/>
    </source>
</evidence>
<dbReference type="Proteomes" id="UP000390335">
    <property type="component" value="Unassembled WGS sequence"/>
</dbReference>
<keyword evidence="1" id="KW-0472">Membrane</keyword>
<feature type="transmembrane region" description="Helical" evidence="1">
    <location>
        <begin position="111"/>
        <end position="134"/>
    </location>
</feature>
<name>A0ABQ0ZAA7_9HYPH</name>
<organism evidence="2 3">
    <name type="scientific">Rhizobium dioscoreae</name>
    <dbReference type="NCBI Taxonomy" id="2653122"/>
    <lineage>
        <taxon>Bacteria</taxon>
        <taxon>Pseudomonadati</taxon>
        <taxon>Pseudomonadota</taxon>
        <taxon>Alphaproteobacteria</taxon>
        <taxon>Hyphomicrobiales</taxon>
        <taxon>Rhizobiaceae</taxon>
        <taxon>Rhizobium/Agrobacterium group</taxon>
        <taxon>Rhizobium</taxon>
    </lineage>
</organism>
<feature type="transmembrane region" description="Helical" evidence="1">
    <location>
        <begin position="25"/>
        <end position="49"/>
    </location>
</feature>
<feature type="transmembrane region" description="Helical" evidence="1">
    <location>
        <begin position="146"/>
        <end position="165"/>
    </location>
</feature>
<feature type="transmembrane region" description="Helical" evidence="1">
    <location>
        <begin position="69"/>
        <end position="99"/>
    </location>
</feature>
<proteinExistence type="predicted"/>
<sequence length="176" mass="18804">MPMKYQTNDKATSSTTRLEHNLSRAVSVGFSAGLTAGVIVLVPVLILQLSRGVGIVPEMQLAASSLMGMAAYAGATGFVFGTLLHFFVSVVPAVVYALVVWQVPVVNRWTWIGGPVLGIILFFFMGFVVLPLSAFTTPASVTPMPFVPALLIHMFGLGLPIAWVVRRGWARSNSVA</sequence>
<evidence type="ECO:0000256" key="1">
    <source>
        <dbReference type="SAM" id="Phobius"/>
    </source>
</evidence>
<accession>A0ABQ0ZAA7</accession>
<evidence type="ECO:0000313" key="2">
    <source>
        <dbReference type="EMBL" id="GES52183.1"/>
    </source>
</evidence>